<evidence type="ECO:0008006" key="4">
    <source>
        <dbReference type="Google" id="ProtNLM"/>
    </source>
</evidence>
<gene>
    <name evidence="2" type="ORF">M1B72_07160</name>
</gene>
<dbReference type="Proteomes" id="UP000831485">
    <property type="component" value="Chromosome"/>
</dbReference>
<protein>
    <recommendedName>
        <fullName evidence="4">KfrA N-terminal DNA-binding domain-containing protein</fullName>
    </recommendedName>
</protein>
<evidence type="ECO:0000256" key="1">
    <source>
        <dbReference type="SAM" id="Coils"/>
    </source>
</evidence>
<feature type="coiled-coil region" evidence="1">
    <location>
        <begin position="100"/>
        <end position="148"/>
    </location>
</feature>
<name>A0ABY4LHK4_9BACT</name>
<keyword evidence="3" id="KW-1185">Reference proteome</keyword>
<feature type="coiled-coil region" evidence="1">
    <location>
        <begin position="304"/>
        <end position="331"/>
    </location>
</feature>
<organism evidence="2 3">
    <name type="scientific">Geomonas paludis</name>
    <dbReference type="NCBI Taxonomy" id="2740185"/>
    <lineage>
        <taxon>Bacteria</taxon>
        <taxon>Pseudomonadati</taxon>
        <taxon>Thermodesulfobacteriota</taxon>
        <taxon>Desulfuromonadia</taxon>
        <taxon>Geobacterales</taxon>
        <taxon>Geobacteraceae</taxon>
        <taxon>Geomonas</taxon>
    </lineage>
</organism>
<dbReference type="EMBL" id="CP096574">
    <property type="protein sequence ID" value="UPU37476.1"/>
    <property type="molecule type" value="Genomic_DNA"/>
</dbReference>
<accession>A0ABY4LHK4</accession>
<proteinExistence type="predicted"/>
<reference evidence="2" key="1">
    <citation type="submission" date="2022-04" db="EMBL/GenBank/DDBJ databases">
        <authorList>
            <person name="Liu G."/>
        </authorList>
    </citation>
    <scope>NUCLEOTIDE SEQUENCE</scope>
    <source>
        <strain evidence="2">RG22</strain>
    </source>
</reference>
<evidence type="ECO:0000313" key="3">
    <source>
        <dbReference type="Proteomes" id="UP000831485"/>
    </source>
</evidence>
<keyword evidence="1" id="KW-0175">Coiled coil</keyword>
<dbReference type="RefSeq" id="WP_248647065.1">
    <property type="nucleotide sequence ID" value="NZ_CP096574.1"/>
</dbReference>
<evidence type="ECO:0000313" key="2">
    <source>
        <dbReference type="EMBL" id="UPU37476.1"/>
    </source>
</evidence>
<sequence>MSSTKKRLPRGEAKLIIEQWCNDYVRDHDGAKPTYTEAQKGTAVAAMTFSKPWKNWETEFDAKQSAGHVASPAPLAPVVVPVAIADAWGAAVAAVEAAKVKELEADKVLVRREVTQLTAEKTALATELNEILADSEEMQEEFEQERIEAAAALSSAMATIAERDAAITTKVEELVQTQKALAVQDAELKVAREMIEKLESSLERALHDERAAHANCEKALGELADAQVVSARIGDELKAAMSTLSASEATLKAKDEDVLRLQEKLDACSQEVSLRTAELAGASATEAGLREQLAAAEIRSEQSRQRWETEANTMRERIIVQERELAALRQANVGV</sequence>
<feature type="coiled-coil region" evidence="1">
    <location>
        <begin position="181"/>
        <end position="208"/>
    </location>
</feature>